<name>A0A3P7MW99_CYLGO</name>
<dbReference type="Gene3D" id="3.40.30.10">
    <property type="entry name" value="Glutaredoxin"/>
    <property type="match status" value="1"/>
</dbReference>
<accession>A0A3P7MW99</accession>
<dbReference type="OrthoDB" id="10496140at2759"/>
<gene>
    <name evidence="2" type="ORF">CGOC_LOCUS10517</name>
</gene>
<feature type="signal peptide" evidence="1">
    <location>
        <begin position="1"/>
        <end position="18"/>
    </location>
</feature>
<keyword evidence="3" id="KW-1185">Reference proteome</keyword>
<proteinExistence type="predicted"/>
<evidence type="ECO:0000256" key="1">
    <source>
        <dbReference type="SAM" id="SignalP"/>
    </source>
</evidence>
<evidence type="ECO:0000313" key="3">
    <source>
        <dbReference type="Proteomes" id="UP000271889"/>
    </source>
</evidence>
<dbReference type="InterPro" id="IPR036249">
    <property type="entry name" value="Thioredoxin-like_sf"/>
</dbReference>
<evidence type="ECO:0008006" key="4">
    <source>
        <dbReference type="Google" id="ProtNLM"/>
    </source>
</evidence>
<keyword evidence="1" id="KW-0732">Signal</keyword>
<dbReference type="Proteomes" id="UP000271889">
    <property type="component" value="Unassembled WGS sequence"/>
</dbReference>
<dbReference type="AlphaFoldDB" id="A0A3P7MW99"/>
<dbReference type="EMBL" id="UYRV01111631">
    <property type="protein sequence ID" value="VDN26898.1"/>
    <property type="molecule type" value="Genomic_DNA"/>
</dbReference>
<sequence>MRIVFALTALFLAVSADGDVLAYTDSNFEELIKSHEVALVKFYAPWPKPRRTKNNDIALMQCSQASLKSSLIAPKFEELRACRQLSMV</sequence>
<reference evidence="2 3" key="1">
    <citation type="submission" date="2018-11" db="EMBL/GenBank/DDBJ databases">
        <authorList>
            <consortium name="Pathogen Informatics"/>
        </authorList>
    </citation>
    <scope>NUCLEOTIDE SEQUENCE [LARGE SCALE GENOMIC DNA]</scope>
</reference>
<protein>
    <recommendedName>
        <fullName evidence="4">Thioredoxin domain-containing protein</fullName>
    </recommendedName>
</protein>
<dbReference type="CDD" id="cd02961">
    <property type="entry name" value="PDI_a_family"/>
    <property type="match status" value="1"/>
</dbReference>
<evidence type="ECO:0000313" key="2">
    <source>
        <dbReference type="EMBL" id="VDN26898.1"/>
    </source>
</evidence>
<organism evidence="2 3">
    <name type="scientific">Cylicostephanus goldi</name>
    <name type="common">Nematode worm</name>
    <dbReference type="NCBI Taxonomy" id="71465"/>
    <lineage>
        <taxon>Eukaryota</taxon>
        <taxon>Metazoa</taxon>
        <taxon>Ecdysozoa</taxon>
        <taxon>Nematoda</taxon>
        <taxon>Chromadorea</taxon>
        <taxon>Rhabditida</taxon>
        <taxon>Rhabditina</taxon>
        <taxon>Rhabditomorpha</taxon>
        <taxon>Strongyloidea</taxon>
        <taxon>Strongylidae</taxon>
        <taxon>Cylicostephanus</taxon>
    </lineage>
</organism>
<dbReference type="SUPFAM" id="SSF52833">
    <property type="entry name" value="Thioredoxin-like"/>
    <property type="match status" value="1"/>
</dbReference>
<feature type="chain" id="PRO_5018227528" description="Thioredoxin domain-containing protein" evidence="1">
    <location>
        <begin position="19"/>
        <end position="88"/>
    </location>
</feature>